<evidence type="ECO:0000313" key="2">
    <source>
        <dbReference type="Proteomes" id="UP000320762"/>
    </source>
</evidence>
<organism evidence="1 2">
    <name type="scientific">Schizophyllum amplum</name>
    <dbReference type="NCBI Taxonomy" id="97359"/>
    <lineage>
        <taxon>Eukaryota</taxon>
        <taxon>Fungi</taxon>
        <taxon>Dikarya</taxon>
        <taxon>Basidiomycota</taxon>
        <taxon>Agaricomycotina</taxon>
        <taxon>Agaricomycetes</taxon>
        <taxon>Agaricomycetidae</taxon>
        <taxon>Agaricales</taxon>
        <taxon>Schizophyllaceae</taxon>
        <taxon>Schizophyllum</taxon>
    </lineage>
</organism>
<accession>A0A550BRG6</accession>
<name>A0A550BRG6_9AGAR</name>
<dbReference type="Proteomes" id="UP000320762">
    <property type="component" value="Unassembled WGS sequence"/>
</dbReference>
<keyword evidence="2" id="KW-1185">Reference proteome</keyword>
<proteinExistence type="predicted"/>
<comment type="caution">
    <text evidence="1">The sequence shown here is derived from an EMBL/GenBank/DDBJ whole genome shotgun (WGS) entry which is preliminary data.</text>
</comment>
<protein>
    <submittedName>
        <fullName evidence="1">Uncharacterized protein</fullName>
    </submittedName>
</protein>
<gene>
    <name evidence="1" type="ORF">BD626DRAFT_638847</name>
</gene>
<dbReference type="EMBL" id="VDMD01000324">
    <property type="protein sequence ID" value="TRM55119.1"/>
    <property type="molecule type" value="Genomic_DNA"/>
</dbReference>
<dbReference type="OrthoDB" id="3153758at2759"/>
<evidence type="ECO:0000313" key="1">
    <source>
        <dbReference type="EMBL" id="TRM55119.1"/>
    </source>
</evidence>
<sequence>MEVPRPATWGWRTRACAMQLHIEPTGQLHIEPPAPEGTWHKICVREASEVDISGWIVKRPAWCDRDGHCSVFDHWIVDHDEPESISSYAAFTDKARRRFSFV</sequence>
<dbReference type="AlphaFoldDB" id="A0A550BRG6"/>
<reference evidence="1 2" key="1">
    <citation type="journal article" date="2019" name="New Phytol.">
        <title>Comparative genomics reveals unique wood-decay strategies and fruiting body development in the Schizophyllaceae.</title>
        <authorList>
            <person name="Almasi E."/>
            <person name="Sahu N."/>
            <person name="Krizsan K."/>
            <person name="Balint B."/>
            <person name="Kovacs G.M."/>
            <person name="Kiss B."/>
            <person name="Cseklye J."/>
            <person name="Drula E."/>
            <person name="Henrissat B."/>
            <person name="Nagy I."/>
            <person name="Chovatia M."/>
            <person name="Adam C."/>
            <person name="LaButti K."/>
            <person name="Lipzen A."/>
            <person name="Riley R."/>
            <person name="Grigoriev I.V."/>
            <person name="Nagy L.G."/>
        </authorList>
    </citation>
    <scope>NUCLEOTIDE SEQUENCE [LARGE SCALE GENOMIC DNA]</scope>
    <source>
        <strain evidence="1 2">NL-1724</strain>
    </source>
</reference>